<gene>
    <name evidence="4" type="ORF">HNQ59_001639</name>
</gene>
<keyword evidence="5" id="KW-1185">Reference proteome</keyword>
<evidence type="ECO:0000313" key="5">
    <source>
        <dbReference type="Proteomes" id="UP000575898"/>
    </source>
</evidence>
<dbReference type="PANTHER" id="PTHR43344">
    <property type="entry name" value="PHOSPHOSERINE PHOSPHATASE"/>
    <property type="match status" value="1"/>
</dbReference>
<dbReference type="Pfam" id="PF12710">
    <property type="entry name" value="HAD"/>
    <property type="match status" value="1"/>
</dbReference>
<dbReference type="Gene3D" id="3.40.50.1000">
    <property type="entry name" value="HAD superfamily/HAD-like"/>
    <property type="match status" value="1"/>
</dbReference>
<dbReference type="InterPro" id="IPR036412">
    <property type="entry name" value="HAD-like_sf"/>
</dbReference>
<sequence>MNRLVLFDLDHTLLAGDSDVEWPRFLIRRGLLDAEETNRRNDAFYEQYKAGTLDMNEFLAFQLAPLARFTMEELHALHADYMQEHILPLITDKARQLVVGHQAQGDLVVIITATNRFVTAPIAAELGVSHLIATEPEIVDGRYTGKPTGIPSFQAGKITRLELWLADRKQRWSDFGETWFYSDSRNDLPLLERVTHPVAVNPDSLLKAVAEEQGWPIVHTY</sequence>
<keyword evidence="3" id="KW-0460">Magnesium</keyword>
<evidence type="ECO:0000256" key="1">
    <source>
        <dbReference type="ARBA" id="ARBA00022723"/>
    </source>
</evidence>
<dbReference type="SUPFAM" id="SSF56784">
    <property type="entry name" value="HAD-like"/>
    <property type="match status" value="1"/>
</dbReference>
<dbReference type="Proteomes" id="UP000575898">
    <property type="component" value="Unassembled WGS sequence"/>
</dbReference>
<dbReference type="EMBL" id="JACHHY010000008">
    <property type="protein sequence ID" value="MBB5018351.1"/>
    <property type="molecule type" value="Genomic_DNA"/>
</dbReference>
<dbReference type="NCBIfam" id="TIGR01490">
    <property type="entry name" value="HAD-SF-IB-hyp1"/>
    <property type="match status" value="1"/>
</dbReference>
<accession>A0A840MT11</accession>
<dbReference type="GO" id="GO:0016787">
    <property type="term" value="F:hydrolase activity"/>
    <property type="evidence" value="ECO:0007669"/>
    <property type="project" value="UniProtKB-KW"/>
</dbReference>
<evidence type="ECO:0000313" key="4">
    <source>
        <dbReference type="EMBL" id="MBB5018351.1"/>
    </source>
</evidence>
<evidence type="ECO:0000256" key="3">
    <source>
        <dbReference type="ARBA" id="ARBA00022842"/>
    </source>
</evidence>
<organism evidence="4 5">
    <name type="scientific">Chitinivorax tropicus</name>
    <dbReference type="NCBI Taxonomy" id="714531"/>
    <lineage>
        <taxon>Bacteria</taxon>
        <taxon>Pseudomonadati</taxon>
        <taxon>Pseudomonadota</taxon>
        <taxon>Betaproteobacteria</taxon>
        <taxon>Chitinivorax</taxon>
    </lineage>
</organism>
<reference evidence="4 5" key="1">
    <citation type="submission" date="2020-08" db="EMBL/GenBank/DDBJ databases">
        <title>Genomic Encyclopedia of Type Strains, Phase IV (KMG-IV): sequencing the most valuable type-strain genomes for metagenomic binning, comparative biology and taxonomic classification.</title>
        <authorList>
            <person name="Goeker M."/>
        </authorList>
    </citation>
    <scope>NUCLEOTIDE SEQUENCE [LARGE SCALE GENOMIC DNA]</scope>
    <source>
        <strain evidence="4 5">DSM 27165</strain>
    </source>
</reference>
<dbReference type="AlphaFoldDB" id="A0A840MT11"/>
<comment type="caution">
    <text evidence="4">The sequence shown here is derived from an EMBL/GenBank/DDBJ whole genome shotgun (WGS) entry which is preliminary data.</text>
</comment>
<dbReference type="RefSeq" id="WP_184037499.1">
    <property type="nucleotide sequence ID" value="NZ_JACHHY010000008.1"/>
</dbReference>
<dbReference type="NCBIfam" id="TIGR01488">
    <property type="entry name" value="HAD-SF-IB"/>
    <property type="match status" value="1"/>
</dbReference>
<evidence type="ECO:0000256" key="2">
    <source>
        <dbReference type="ARBA" id="ARBA00022801"/>
    </source>
</evidence>
<dbReference type="PANTHER" id="PTHR43344:SF13">
    <property type="entry name" value="PHOSPHATASE RV3661-RELATED"/>
    <property type="match status" value="1"/>
</dbReference>
<dbReference type="GO" id="GO:0046872">
    <property type="term" value="F:metal ion binding"/>
    <property type="evidence" value="ECO:0007669"/>
    <property type="project" value="UniProtKB-KW"/>
</dbReference>
<name>A0A840MT11_9PROT</name>
<dbReference type="InterPro" id="IPR006385">
    <property type="entry name" value="HAD_hydro_SerB1"/>
</dbReference>
<protein>
    <submittedName>
        <fullName evidence="4">HAD superfamily hydrolase (TIGR01490 family)</fullName>
    </submittedName>
</protein>
<keyword evidence="1" id="KW-0479">Metal-binding</keyword>
<keyword evidence="2 4" id="KW-0378">Hydrolase</keyword>
<dbReference type="Gene3D" id="1.20.1440.100">
    <property type="entry name" value="SG protein - dephosphorylation function"/>
    <property type="match status" value="1"/>
</dbReference>
<dbReference type="InterPro" id="IPR023214">
    <property type="entry name" value="HAD_sf"/>
</dbReference>
<proteinExistence type="predicted"/>
<dbReference type="InterPro" id="IPR050582">
    <property type="entry name" value="HAD-like_SerB"/>
</dbReference>
<dbReference type="CDD" id="cd02612">
    <property type="entry name" value="HAD_PGPPase"/>
    <property type="match status" value="1"/>
</dbReference>